<organism evidence="2 3">
    <name type="scientific">Pyronema omphalodes (strain CBS 100304)</name>
    <name type="common">Pyronema confluens</name>
    <dbReference type="NCBI Taxonomy" id="1076935"/>
    <lineage>
        <taxon>Eukaryota</taxon>
        <taxon>Fungi</taxon>
        <taxon>Dikarya</taxon>
        <taxon>Ascomycota</taxon>
        <taxon>Pezizomycotina</taxon>
        <taxon>Pezizomycetes</taxon>
        <taxon>Pezizales</taxon>
        <taxon>Pyronemataceae</taxon>
        <taxon>Pyronema</taxon>
    </lineage>
</organism>
<dbReference type="OrthoDB" id="5593818at2759"/>
<dbReference type="OMA" id="QFCFNER"/>
<evidence type="ECO:0000313" key="2">
    <source>
        <dbReference type="EMBL" id="CCX34514.1"/>
    </source>
</evidence>
<dbReference type="PANTHER" id="PTHR31905">
    <property type="entry name" value="COILED-COIL DOMAIN-CONTAINING PROTEIN 58"/>
    <property type="match status" value="1"/>
</dbReference>
<dbReference type="Pfam" id="PF09774">
    <property type="entry name" value="MIX23"/>
    <property type="match status" value="1"/>
</dbReference>
<dbReference type="PANTHER" id="PTHR31905:SF2">
    <property type="entry name" value="PROTEIN MIX23"/>
    <property type="match status" value="1"/>
</dbReference>
<evidence type="ECO:0000256" key="1">
    <source>
        <dbReference type="ARBA" id="ARBA00024204"/>
    </source>
</evidence>
<protein>
    <submittedName>
        <fullName evidence="2">Similar to Caffeine-induced death protein 2 acc. no. O74982</fullName>
    </submittedName>
</protein>
<dbReference type="InterPro" id="IPR016805">
    <property type="entry name" value="MIX23_fungal"/>
</dbReference>
<dbReference type="Proteomes" id="UP000018144">
    <property type="component" value="Unassembled WGS sequence"/>
</dbReference>
<dbReference type="STRING" id="1076935.U4LSE6"/>
<dbReference type="PIRSF" id="PIRSF022603">
    <property type="entry name" value="UCP022603"/>
    <property type="match status" value="1"/>
</dbReference>
<dbReference type="EMBL" id="HF936567">
    <property type="protein sequence ID" value="CCX34514.1"/>
    <property type="molecule type" value="Genomic_DNA"/>
</dbReference>
<dbReference type="eggNOG" id="KOG4613">
    <property type="taxonomic scope" value="Eukaryota"/>
</dbReference>
<proteinExistence type="inferred from homology"/>
<comment type="similarity">
    <text evidence="1">Belongs to the MIX23 family.</text>
</comment>
<accession>U4LSE6</accession>
<keyword evidence="3" id="KW-1185">Reference proteome</keyword>
<gene>
    <name evidence="2" type="ORF">PCON_03907</name>
</gene>
<dbReference type="GO" id="GO:0005758">
    <property type="term" value="C:mitochondrial intermembrane space"/>
    <property type="evidence" value="ECO:0007669"/>
    <property type="project" value="InterPro"/>
</dbReference>
<evidence type="ECO:0000313" key="3">
    <source>
        <dbReference type="Proteomes" id="UP000018144"/>
    </source>
</evidence>
<dbReference type="InterPro" id="IPR019171">
    <property type="entry name" value="MIX23"/>
</dbReference>
<name>U4LSE6_PYROM</name>
<dbReference type="AlphaFoldDB" id="U4LSE6"/>
<sequence>MTGTRTPQPPQPAKFAHPPLTPQFCFSTKALKDFLRLSRTSIDDTISQHLNNLSVPSSVPWDPSSTSQLPHLPGSRTLPPSACSNFITSILFPAWQERSDVLNYCASVATSENPNDPDTLNTLASNAAEREKVVDERLDPYSGRYYPKETKTEILKGVVRNERSVEEIVRERTWGVVGERCEGVEEDWRRVLEEWRVGRV</sequence>
<reference evidence="2 3" key="1">
    <citation type="journal article" date="2013" name="PLoS Genet.">
        <title>The genome and development-dependent transcriptomes of Pyronema confluens: a window into fungal evolution.</title>
        <authorList>
            <person name="Traeger S."/>
            <person name="Altegoer F."/>
            <person name="Freitag M."/>
            <person name="Gabaldon T."/>
            <person name="Kempken F."/>
            <person name="Kumar A."/>
            <person name="Marcet-Houben M."/>
            <person name="Poggeler S."/>
            <person name="Stajich J.E."/>
            <person name="Nowrousian M."/>
        </authorList>
    </citation>
    <scope>NUCLEOTIDE SEQUENCE [LARGE SCALE GENOMIC DNA]</scope>
    <source>
        <strain evidence="3">CBS 100304</strain>
        <tissue evidence="2">Vegetative mycelium</tissue>
    </source>
</reference>